<evidence type="ECO:0000313" key="2">
    <source>
        <dbReference type="EMBL" id="TYR32333.1"/>
    </source>
</evidence>
<name>A0A5D4GWJ3_9HYPH</name>
<evidence type="ECO:0000256" key="1">
    <source>
        <dbReference type="ARBA" id="ARBA00022649"/>
    </source>
</evidence>
<dbReference type="InterPro" id="IPR007712">
    <property type="entry name" value="RelE/ParE_toxin"/>
</dbReference>
<proteinExistence type="predicted"/>
<dbReference type="Pfam" id="PF05016">
    <property type="entry name" value="ParE_toxin"/>
    <property type="match status" value="1"/>
</dbReference>
<dbReference type="OrthoDB" id="9814952at2"/>
<reference evidence="2 3" key="2">
    <citation type="submission" date="2019-09" db="EMBL/GenBank/DDBJ databases">
        <title>Mesorhizobium sp. MaA-C15 isolated from Microcystis aeruginosa.</title>
        <authorList>
            <person name="Jeong S.E."/>
            <person name="Jin H.M."/>
            <person name="Jeon C.O."/>
        </authorList>
    </citation>
    <scope>NUCLEOTIDE SEQUENCE [LARGE SCALE GENOMIC DNA]</scope>
    <source>
        <strain evidence="2 3">MaA-C15</strain>
    </source>
</reference>
<dbReference type="Gene3D" id="3.30.2310.20">
    <property type="entry name" value="RelE-like"/>
    <property type="match status" value="1"/>
</dbReference>
<dbReference type="Proteomes" id="UP000323258">
    <property type="component" value="Unassembled WGS sequence"/>
</dbReference>
<reference evidence="2 3" key="1">
    <citation type="submission" date="2019-08" db="EMBL/GenBank/DDBJ databases">
        <authorList>
            <person name="Seo Y.L."/>
        </authorList>
    </citation>
    <scope>NUCLEOTIDE SEQUENCE [LARGE SCALE GENOMIC DNA]</scope>
    <source>
        <strain evidence="2 3">MaA-C15</strain>
    </source>
</reference>
<dbReference type="AlphaFoldDB" id="A0A5D4GWJ3"/>
<accession>A0A5D4GWJ3</accession>
<gene>
    <name evidence="2" type="ORF">FY036_11010</name>
</gene>
<protein>
    <submittedName>
        <fullName evidence="2">Type II toxin-antitoxin system RelE/ParE family toxin</fullName>
    </submittedName>
</protein>
<organism evidence="2 3">
    <name type="scientific">Neoaquamicrobium microcysteis</name>
    <dbReference type="NCBI Taxonomy" id="2682781"/>
    <lineage>
        <taxon>Bacteria</taxon>
        <taxon>Pseudomonadati</taxon>
        <taxon>Pseudomonadota</taxon>
        <taxon>Alphaproteobacteria</taxon>
        <taxon>Hyphomicrobiales</taxon>
        <taxon>Phyllobacteriaceae</taxon>
        <taxon>Neoaquamicrobium</taxon>
    </lineage>
</organism>
<evidence type="ECO:0000313" key="3">
    <source>
        <dbReference type="Proteomes" id="UP000323258"/>
    </source>
</evidence>
<sequence>MKRRAIIISPEADADLVGIEEWLVEAASIDIAEQFIARIFAFCEALDIASQRGHGRDDIRPGLRIVGFERRLTIAFAVHDERVEILRIFRAGRDWEADLSDD</sequence>
<keyword evidence="1" id="KW-1277">Toxin-antitoxin system</keyword>
<comment type="caution">
    <text evidence="2">The sequence shown here is derived from an EMBL/GenBank/DDBJ whole genome shotgun (WGS) entry which is preliminary data.</text>
</comment>
<keyword evidence="3" id="KW-1185">Reference proteome</keyword>
<dbReference type="RefSeq" id="WP_148914779.1">
    <property type="nucleotide sequence ID" value="NZ_VSZS01000062.1"/>
</dbReference>
<dbReference type="InterPro" id="IPR035093">
    <property type="entry name" value="RelE/ParE_toxin_dom_sf"/>
</dbReference>
<dbReference type="EMBL" id="VSZS01000062">
    <property type="protein sequence ID" value="TYR32333.1"/>
    <property type="molecule type" value="Genomic_DNA"/>
</dbReference>